<name>A0ACB5SJD2_9PEZI</name>
<evidence type="ECO:0000313" key="1">
    <source>
        <dbReference type="EMBL" id="GME43965.1"/>
    </source>
</evidence>
<comment type="caution">
    <text evidence="1">The sequence shown here is derived from an EMBL/GenBank/DDBJ whole genome shotgun (WGS) entry which is preliminary data.</text>
</comment>
<dbReference type="Proteomes" id="UP001165186">
    <property type="component" value="Unassembled WGS sequence"/>
</dbReference>
<proteinExistence type="predicted"/>
<dbReference type="EMBL" id="BSXG01000111">
    <property type="protein sequence ID" value="GME43965.1"/>
    <property type="molecule type" value="Genomic_DNA"/>
</dbReference>
<reference evidence="1" key="1">
    <citation type="submission" date="2024-09" db="EMBL/GenBank/DDBJ databases">
        <title>Draft Genome Sequences of Neofusicoccum parvum.</title>
        <authorList>
            <person name="Ashida A."/>
            <person name="Camagna M."/>
            <person name="Tanaka A."/>
            <person name="Takemoto D."/>
        </authorList>
    </citation>
    <scope>NUCLEOTIDE SEQUENCE</scope>
    <source>
        <strain evidence="1">PPO83</strain>
    </source>
</reference>
<evidence type="ECO:0000313" key="2">
    <source>
        <dbReference type="Proteomes" id="UP001165186"/>
    </source>
</evidence>
<keyword evidence="2" id="KW-1185">Reference proteome</keyword>
<protein>
    <submittedName>
        <fullName evidence="1">Alpha beta hydrolase</fullName>
    </submittedName>
</protein>
<keyword evidence="1" id="KW-0378">Hydrolase</keyword>
<gene>
    <name evidence="1" type="primary">g11923</name>
    <name evidence="1" type="ORF">NpPPO83_00011923</name>
</gene>
<organism evidence="1 2">
    <name type="scientific">Neofusicoccum parvum</name>
    <dbReference type="NCBI Taxonomy" id="310453"/>
    <lineage>
        <taxon>Eukaryota</taxon>
        <taxon>Fungi</taxon>
        <taxon>Dikarya</taxon>
        <taxon>Ascomycota</taxon>
        <taxon>Pezizomycotina</taxon>
        <taxon>Dothideomycetes</taxon>
        <taxon>Dothideomycetes incertae sedis</taxon>
        <taxon>Botryosphaeriales</taxon>
        <taxon>Botryosphaeriaceae</taxon>
        <taxon>Neofusicoccum</taxon>
    </lineage>
</organism>
<accession>A0ACB5SJD2</accession>
<sequence length="302" mass="33155">MFADFTPFDITTDPANNVTIHGIKGGSGPPLLLLHGFPQTHHIWHRVAPQLTSAYTVIAIDLRGYGASSTPPASASHAAYSKTAMAADAVAVMAAHAGASTPFFVCGHDRGARVAHQLCVEHPALARRALLLDICPTLAMYEQADRGFAAAYWHWFFLIQPRPVPETFMAAARARDWLAMFTLGAKNPDGAGSSFFAEGAFAEYVRAAERPGAIEAYCEDYRAAATVDCEEQRRDREAGRKIKCDVRVLWGRKGVIERFFKALEEWRKVCEGEVSGEAVDSGHYVPEEVPDVVVRNIKEFFV</sequence>